<dbReference type="GO" id="GO:0000272">
    <property type="term" value="P:polysaccharide catabolic process"/>
    <property type="evidence" value="ECO:0007669"/>
    <property type="project" value="UniProtKB-KW"/>
</dbReference>
<keyword evidence="6 8" id="KW-0326">Glycosidase</keyword>
<accession>A0A067SI21</accession>
<evidence type="ECO:0000256" key="5">
    <source>
        <dbReference type="ARBA" id="ARBA00023277"/>
    </source>
</evidence>
<sequence length="288" mass="31591">MPPLSSPIHRVVVYYQTQYHDQKYISPAPLIPVATHLIIAAIHLNDSGDNIVTLNNLAPDDSSLNQMWVDVARMQGSGVKVMGMLGGASDGSYKLLNKDFDKYYAPLSSFITTYGLDGIDLDVEVKSETYDDIVKLIKQLRSDFGTDFLITLAPVASALSGGSNLSGFDYTTLEANYGDDINWYNVQFYSGFGSMADTTSYDSIITYSSLDPSRLVAGTLSSDSGAGWVELDIVKATVRQLLRKYGNSFGGIAAWEYYDSMPDTDEPWTWAAVMKLAMVNWKEVLAAA</sequence>
<dbReference type="HOGENOM" id="CLU_060983_1_0_1"/>
<evidence type="ECO:0000256" key="4">
    <source>
        <dbReference type="ARBA" id="ARBA00023024"/>
    </source>
</evidence>
<dbReference type="EC" id="3.2.1.14" evidence="2"/>
<keyword evidence="3 8" id="KW-0378">Hydrolase</keyword>
<reference evidence="12" key="1">
    <citation type="journal article" date="2014" name="Proc. Natl. Acad. Sci. U.S.A.">
        <title>Extensive sampling of basidiomycete genomes demonstrates inadequacy of the white-rot/brown-rot paradigm for wood decay fungi.</title>
        <authorList>
            <person name="Riley R."/>
            <person name="Salamov A.A."/>
            <person name="Brown D.W."/>
            <person name="Nagy L.G."/>
            <person name="Floudas D."/>
            <person name="Held B.W."/>
            <person name="Levasseur A."/>
            <person name="Lombard V."/>
            <person name="Morin E."/>
            <person name="Otillar R."/>
            <person name="Lindquist E.A."/>
            <person name="Sun H."/>
            <person name="LaButti K.M."/>
            <person name="Schmutz J."/>
            <person name="Jabbour D."/>
            <person name="Luo H."/>
            <person name="Baker S.E."/>
            <person name="Pisabarro A.G."/>
            <person name="Walton J.D."/>
            <person name="Blanchette R.A."/>
            <person name="Henrissat B."/>
            <person name="Martin F."/>
            <person name="Cullen D."/>
            <person name="Hibbett D.S."/>
            <person name="Grigoriev I.V."/>
        </authorList>
    </citation>
    <scope>NUCLEOTIDE SEQUENCE [LARGE SCALE GENOMIC DNA]</scope>
    <source>
        <strain evidence="12">CBS 339.88</strain>
    </source>
</reference>
<dbReference type="Proteomes" id="UP000027222">
    <property type="component" value="Unassembled WGS sequence"/>
</dbReference>
<comment type="similarity">
    <text evidence="9">Belongs to the glycosyl hydrolase 18 family.</text>
</comment>
<dbReference type="GO" id="GO:0006032">
    <property type="term" value="P:chitin catabolic process"/>
    <property type="evidence" value="ECO:0007669"/>
    <property type="project" value="UniProtKB-KW"/>
</dbReference>
<evidence type="ECO:0000256" key="6">
    <source>
        <dbReference type="ARBA" id="ARBA00023295"/>
    </source>
</evidence>
<dbReference type="EMBL" id="KL142415">
    <property type="protein sequence ID" value="KDR67369.1"/>
    <property type="molecule type" value="Genomic_DNA"/>
</dbReference>
<keyword evidence="4" id="KW-0146">Chitin degradation</keyword>
<dbReference type="InterPro" id="IPR017853">
    <property type="entry name" value="GH"/>
</dbReference>
<dbReference type="InterPro" id="IPR001579">
    <property type="entry name" value="Glyco_hydro_18_chit_AS"/>
</dbReference>
<dbReference type="PROSITE" id="PS01095">
    <property type="entry name" value="GH18_1"/>
    <property type="match status" value="1"/>
</dbReference>
<organism evidence="11 12">
    <name type="scientific">Galerina marginata (strain CBS 339.88)</name>
    <dbReference type="NCBI Taxonomy" id="685588"/>
    <lineage>
        <taxon>Eukaryota</taxon>
        <taxon>Fungi</taxon>
        <taxon>Dikarya</taxon>
        <taxon>Basidiomycota</taxon>
        <taxon>Agaricomycotina</taxon>
        <taxon>Agaricomycetes</taxon>
        <taxon>Agaricomycetidae</taxon>
        <taxon>Agaricales</taxon>
        <taxon>Agaricineae</taxon>
        <taxon>Strophariaceae</taxon>
        <taxon>Galerina</taxon>
    </lineage>
</organism>
<dbReference type="InterPro" id="IPR001223">
    <property type="entry name" value="Glyco_hydro18_cat"/>
</dbReference>
<dbReference type="OrthoDB" id="3012298at2759"/>
<evidence type="ECO:0000256" key="7">
    <source>
        <dbReference type="ARBA" id="ARBA00023326"/>
    </source>
</evidence>
<evidence type="ECO:0000256" key="9">
    <source>
        <dbReference type="RuleBase" id="RU004453"/>
    </source>
</evidence>
<evidence type="ECO:0000259" key="10">
    <source>
        <dbReference type="PROSITE" id="PS51910"/>
    </source>
</evidence>
<dbReference type="PANTHER" id="PTHR45708:SF60">
    <property type="entry name" value="III CHITINASE, PUTATIVE (AFU_ORTHOLOGUE AFUA_5G03850)-RELATED"/>
    <property type="match status" value="1"/>
</dbReference>
<evidence type="ECO:0000256" key="1">
    <source>
        <dbReference type="ARBA" id="ARBA00000822"/>
    </source>
</evidence>
<evidence type="ECO:0000313" key="12">
    <source>
        <dbReference type="Proteomes" id="UP000027222"/>
    </source>
</evidence>
<dbReference type="PANTHER" id="PTHR45708">
    <property type="entry name" value="ENDOCHITINASE"/>
    <property type="match status" value="1"/>
</dbReference>
<dbReference type="AlphaFoldDB" id="A0A067SI21"/>
<dbReference type="Gene3D" id="3.20.20.80">
    <property type="entry name" value="Glycosidases"/>
    <property type="match status" value="1"/>
</dbReference>
<dbReference type="GO" id="GO:0008843">
    <property type="term" value="F:endochitinase activity"/>
    <property type="evidence" value="ECO:0007669"/>
    <property type="project" value="UniProtKB-EC"/>
</dbReference>
<evidence type="ECO:0000256" key="8">
    <source>
        <dbReference type="RuleBase" id="RU000489"/>
    </source>
</evidence>
<feature type="domain" description="GH18" evidence="10">
    <location>
        <begin position="9"/>
        <end position="281"/>
    </location>
</feature>
<dbReference type="InterPro" id="IPR050542">
    <property type="entry name" value="Glycosyl_Hydrlase18_Chitinase"/>
</dbReference>
<keyword evidence="5" id="KW-0119">Carbohydrate metabolism</keyword>
<evidence type="ECO:0000313" key="11">
    <source>
        <dbReference type="EMBL" id="KDR67369.1"/>
    </source>
</evidence>
<evidence type="ECO:0000256" key="2">
    <source>
        <dbReference type="ARBA" id="ARBA00012729"/>
    </source>
</evidence>
<proteinExistence type="inferred from homology"/>
<dbReference type="PROSITE" id="PS51910">
    <property type="entry name" value="GH18_2"/>
    <property type="match status" value="1"/>
</dbReference>
<dbReference type="GO" id="GO:0005576">
    <property type="term" value="C:extracellular region"/>
    <property type="evidence" value="ECO:0007669"/>
    <property type="project" value="TreeGrafter"/>
</dbReference>
<name>A0A067SI21_GALM3</name>
<dbReference type="SUPFAM" id="SSF51445">
    <property type="entry name" value="(Trans)glycosidases"/>
    <property type="match status" value="1"/>
</dbReference>
<dbReference type="Pfam" id="PF00704">
    <property type="entry name" value="Glyco_hydro_18"/>
    <property type="match status" value="1"/>
</dbReference>
<gene>
    <name evidence="11" type="ORF">GALMADRAFT_147158</name>
</gene>
<protein>
    <recommendedName>
        <fullName evidence="2">chitinase</fullName>
        <ecNumber evidence="2">3.2.1.14</ecNumber>
    </recommendedName>
</protein>
<keyword evidence="12" id="KW-1185">Reference proteome</keyword>
<evidence type="ECO:0000256" key="3">
    <source>
        <dbReference type="ARBA" id="ARBA00022801"/>
    </source>
</evidence>
<comment type="catalytic activity">
    <reaction evidence="1">
        <text>Random endo-hydrolysis of N-acetyl-beta-D-glucosaminide (1-&gt;4)-beta-linkages in chitin and chitodextrins.</text>
        <dbReference type="EC" id="3.2.1.14"/>
    </reaction>
</comment>
<keyword evidence="7" id="KW-0624">Polysaccharide degradation</keyword>